<dbReference type="InterPro" id="IPR011009">
    <property type="entry name" value="Kinase-like_dom_sf"/>
</dbReference>
<evidence type="ECO:0000256" key="4">
    <source>
        <dbReference type="ARBA" id="ARBA00022840"/>
    </source>
</evidence>
<dbReference type="SUPFAM" id="SSF56112">
    <property type="entry name" value="Protein kinase-like (PK-like)"/>
    <property type="match status" value="1"/>
</dbReference>
<dbReference type="PROSITE" id="PS50011">
    <property type="entry name" value="PROTEIN_KINASE_DOM"/>
    <property type="match status" value="1"/>
</dbReference>
<dbReference type="Gene3D" id="3.30.200.20">
    <property type="entry name" value="Phosphorylase Kinase, domain 1"/>
    <property type="match status" value="1"/>
</dbReference>
<dbReference type="PANTHER" id="PTHR43289:SF6">
    <property type="entry name" value="SERINE_THREONINE-PROTEIN KINASE NEKL-3"/>
    <property type="match status" value="1"/>
</dbReference>
<dbReference type="InterPro" id="IPR011990">
    <property type="entry name" value="TPR-like_helical_dom_sf"/>
</dbReference>
<dbReference type="EC" id="2.7.11.1" evidence="7"/>
<dbReference type="SUPFAM" id="SSF48452">
    <property type="entry name" value="TPR-like"/>
    <property type="match status" value="1"/>
</dbReference>
<dbReference type="Gene3D" id="1.10.510.10">
    <property type="entry name" value="Transferase(Phosphotransferase) domain 1"/>
    <property type="match status" value="1"/>
</dbReference>
<dbReference type="AlphaFoldDB" id="A0A518HQI9"/>
<dbReference type="GO" id="GO:0004674">
    <property type="term" value="F:protein serine/threonine kinase activity"/>
    <property type="evidence" value="ECO:0007669"/>
    <property type="project" value="UniProtKB-EC"/>
</dbReference>
<keyword evidence="8" id="KW-1185">Reference proteome</keyword>
<dbReference type="SMART" id="SM00220">
    <property type="entry name" value="S_TKc"/>
    <property type="match status" value="1"/>
</dbReference>
<name>A0A518HQI9_9BACT</name>
<evidence type="ECO:0000256" key="5">
    <source>
        <dbReference type="SAM" id="MobiDB-lite"/>
    </source>
</evidence>
<reference evidence="7 8" key="1">
    <citation type="submission" date="2019-03" db="EMBL/GenBank/DDBJ databases">
        <title>Deep-cultivation of Planctomycetes and their phenomic and genomic characterization uncovers novel biology.</title>
        <authorList>
            <person name="Wiegand S."/>
            <person name="Jogler M."/>
            <person name="Boedeker C."/>
            <person name="Pinto D."/>
            <person name="Vollmers J."/>
            <person name="Rivas-Marin E."/>
            <person name="Kohn T."/>
            <person name="Peeters S.H."/>
            <person name="Heuer A."/>
            <person name="Rast P."/>
            <person name="Oberbeckmann S."/>
            <person name="Bunk B."/>
            <person name="Jeske O."/>
            <person name="Meyerdierks A."/>
            <person name="Storesund J.E."/>
            <person name="Kallscheuer N."/>
            <person name="Luecker S."/>
            <person name="Lage O.M."/>
            <person name="Pohl T."/>
            <person name="Merkel B.J."/>
            <person name="Hornburger P."/>
            <person name="Mueller R.-W."/>
            <person name="Bruemmer F."/>
            <person name="Labrenz M."/>
            <person name="Spormann A.M."/>
            <person name="Op den Camp H."/>
            <person name="Overmann J."/>
            <person name="Amann R."/>
            <person name="Jetten M.S.M."/>
            <person name="Mascher T."/>
            <person name="Medema M.H."/>
            <person name="Devos D.P."/>
            <person name="Kaster A.-K."/>
            <person name="Ovreas L."/>
            <person name="Rohde M."/>
            <person name="Galperin M.Y."/>
            <person name="Jogler C."/>
        </authorList>
    </citation>
    <scope>NUCLEOTIDE SEQUENCE [LARGE SCALE GENOMIC DNA]</scope>
    <source>
        <strain evidence="7 8">Enr13</strain>
    </source>
</reference>
<evidence type="ECO:0000313" key="8">
    <source>
        <dbReference type="Proteomes" id="UP000319004"/>
    </source>
</evidence>
<evidence type="ECO:0000256" key="2">
    <source>
        <dbReference type="ARBA" id="ARBA00022741"/>
    </source>
</evidence>
<keyword evidence="3 7" id="KW-0418">Kinase</keyword>
<dbReference type="PROSITE" id="PS00108">
    <property type="entry name" value="PROTEIN_KINASE_ST"/>
    <property type="match status" value="1"/>
</dbReference>
<dbReference type="InterPro" id="IPR008271">
    <property type="entry name" value="Ser/Thr_kinase_AS"/>
</dbReference>
<keyword evidence="1 7" id="KW-0808">Transferase</keyword>
<dbReference type="RefSeq" id="WP_145386986.1">
    <property type="nucleotide sequence ID" value="NZ_CP037423.1"/>
</dbReference>
<evidence type="ECO:0000256" key="1">
    <source>
        <dbReference type="ARBA" id="ARBA00022679"/>
    </source>
</evidence>
<dbReference type="Proteomes" id="UP000319004">
    <property type="component" value="Chromosome"/>
</dbReference>
<evidence type="ECO:0000256" key="3">
    <source>
        <dbReference type="ARBA" id="ARBA00022777"/>
    </source>
</evidence>
<evidence type="ECO:0000259" key="6">
    <source>
        <dbReference type="PROSITE" id="PS50011"/>
    </source>
</evidence>
<feature type="domain" description="Protein kinase" evidence="6">
    <location>
        <begin position="202"/>
        <end position="479"/>
    </location>
</feature>
<dbReference type="Pfam" id="PF00069">
    <property type="entry name" value="Pkinase"/>
    <property type="match status" value="1"/>
</dbReference>
<dbReference type="InterPro" id="IPR000719">
    <property type="entry name" value="Prot_kinase_dom"/>
</dbReference>
<dbReference type="EMBL" id="CP037423">
    <property type="protein sequence ID" value="QDV43119.1"/>
    <property type="molecule type" value="Genomic_DNA"/>
</dbReference>
<dbReference type="PANTHER" id="PTHR43289">
    <property type="entry name" value="MITOGEN-ACTIVATED PROTEIN KINASE KINASE KINASE 20-RELATED"/>
    <property type="match status" value="1"/>
</dbReference>
<dbReference type="KEGG" id="snep:Enr13x_29730"/>
<feature type="region of interest" description="Disordered" evidence="5">
    <location>
        <begin position="75"/>
        <end position="195"/>
    </location>
</feature>
<organism evidence="7 8">
    <name type="scientific">Stieleria neptunia</name>
    <dbReference type="NCBI Taxonomy" id="2527979"/>
    <lineage>
        <taxon>Bacteria</taxon>
        <taxon>Pseudomonadati</taxon>
        <taxon>Planctomycetota</taxon>
        <taxon>Planctomycetia</taxon>
        <taxon>Pirellulales</taxon>
        <taxon>Pirellulaceae</taxon>
        <taxon>Stieleria</taxon>
    </lineage>
</organism>
<dbReference type="CDD" id="cd14014">
    <property type="entry name" value="STKc_PknB_like"/>
    <property type="match status" value="1"/>
</dbReference>
<sequence length="1002" mass="108162">MNLDDLTADELAAIDTVCLEFEECYQTDRPLSVEQAIKLFIEQHRSTPLREHIELLREELLAIETELQWKRHRASQAAESVPTPFQSKTGVPVSPEPVLGFAAPTGPLVGEQPAPEADDPVADADDPVAEANDPVAHSDDRGDSPGGGRPQATQWMTPSSDAGRPPNSGSAAASAESSDTTGGARPSDRSARGESVSAIGPYAIGRILARGGMGIVYRALDTRLDRPVAIKMLGFPHLAPSDPKRIELVERFEREAKAVAALSHPNIVELFDVGMAGDAPYAVMEFLSGLTLAEQLVAGPMSPEQTCQIGMQIAGALATAHASGVIHRDLKPQNVMLVDHHDSGGDSAPRVKLVDFGLSRVSDSAFADADQDTTRTRSGTILGTPGYMAPEQARGESATSAADMFGFGCVLYEVFYGKQAIPGETPADRLAGTLRGEVEYEHGPCEKSKVLCELIAQCLDKDPAKRPTATDVYARLRRFDLSSSIAATSPRTNEPVDRHAAGEGILRRHVLTTLAGGLFGGMLGGLSLGKTSPRMGSIQSIAVLELRDINATPREPAGAEMSLAERGLADGEILASAIVNELSAVDGLTVLPFRPLTAQTPEQFVALGEELGVDAFLTGAFESQTEGQQTYWIVSWQLVSALDGSLLDGKQFVTEQSLAMPGGQFLAQSVVASDIAKQIGRALVTSGQKSDAPDPMAYGCMMKGHAYADADSTKGLKRALSCFEKAHEEDPRLSEPLAAIALASLNLAARTDATESLAHLEKARSSMTKALEKDPHSVDARLAQAMIEWQSLDHFEEAYQIFAELHRKYRYNFQVQHQRGLLLAALGLGEQAIDALRTATKLNPMSMLIKTDKSRVDWFFHYDRRAVVDARRYRDATPESNPSRKLAVGLLIDIYEQQGDFQKAAEQQRMAITPTTSQDYFRLREDTLAEYPYGPFGTTLNRAIFDLRTLPKVDDAMLGTLSESGATMFSLLLAQHPAFFQLRISPAAARYLPSTKNIGRSA</sequence>
<accession>A0A518HQI9</accession>
<dbReference type="GO" id="GO:0005524">
    <property type="term" value="F:ATP binding"/>
    <property type="evidence" value="ECO:0007669"/>
    <property type="project" value="UniProtKB-KW"/>
</dbReference>
<dbReference type="OrthoDB" id="9801841at2"/>
<keyword evidence="2" id="KW-0547">Nucleotide-binding</keyword>
<protein>
    <submittedName>
        <fullName evidence="7">Serine/threonine-protein kinase PrkC</fullName>
        <ecNumber evidence="7">2.7.11.1</ecNumber>
    </submittedName>
</protein>
<keyword evidence="4" id="KW-0067">ATP-binding</keyword>
<gene>
    <name evidence="7" type="primary">prkC_14</name>
    <name evidence="7" type="ORF">Enr13x_29730</name>
</gene>
<feature type="compositionally biased region" description="Polar residues" evidence="5">
    <location>
        <begin position="151"/>
        <end position="160"/>
    </location>
</feature>
<feature type="compositionally biased region" description="Low complexity" evidence="5">
    <location>
        <begin position="168"/>
        <end position="184"/>
    </location>
</feature>
<dbReference type="Gene3D" id="1.25.40.10">
    <property type="entry name" value="Tetratricopeptide repeat domain"/>
    <property type="match status" value="1"/>
</dbReference>
<proteinExistence type="predicted"/>
<evidence type="ECO:0000313" key="7">
    <source>
        <dbReference type="EMBL" id="QDV43119.1"/>
    </source>
</evidence>
<feature type="region of interest" description="Disordered" evidence="5">
    <location>
        <begin position="369"/>
        <end position="391"/>
    </location>
</feature>
<feature type="compositionally biased region" description="Acidic residues" evidence="5">
    <location>
        <begin position="116"/>
        <end position="128"/>
    </location>
</feature>